<dbReference type="GO" id="GO:0101006">
    <property type="term" value="F:protein histidine phosphatase activity"/>
    <property type="evidence" value="ECO:0007669"/>
    <property type="project" value="TreeGrafter"/>
</dbReference>
<evidence type="ECO:0008006" key="19">
    <source>
        <dbReference type="Google" id="ProtNLM"/>
    </source>
</evidence>
<evidence type="ECO:0000313" key="11">
    <source>
        <dbReference type="EMBL" id="CAF1216025.1"/>
    </source>
</evidence>
<dbReference type="Proteomes" id="UP000663854">
    <property type="component" value="Unassembled WGS sequence"/>
</dbReference>
<evidence type="ECO:0000313" key="14">
    <source>
        <dbReference type="EMBL" id="CAF3684074.1"/>
    </source>
</evidence>
<dbReference type="PANTHER" id="PTHR12258">
    <property type="entry name" value="JANUS-A/JANUS-B"/>
    <property type="match status" value="1"/>
</dbReference>
<evidence type="ECO:0000313" key="18">
    <source>
        <dbReference type="Proteomes" id="UP000663870"/>
    </source>
</evidence>
<evidence type="ECO:0000256" key="1">
    <source>
        <dbReference type="ARBA" id="ARBA00002508"/>
    </source>
</evidence>
<evidence type="ECO:0000313" key="7">
    <source>
        <dbReference type="EMBL" id="CAF1092041.1"/>
    </source>
</evidence>
<dbReference type="EMBL" id="CAJOBD010001965">
    <property type="protein sequence ID" value="CAF3844671.1"/>
    <property type="molecule type" value="Genomic_DNA"/>
</dbReference>
<reference evidence="8" key="1">
    <citation type="submission" date="2021-02" db="EMBL/GenBank/DDBJ databases">
        <authorList>
            <person name="Nowell W R."/>
        </authorList>
    </citation>
    <scope>NUCLEOTIDE SEQUENCE</scope>
</reference>
<dbReference type="SUPFAM" id="SSF143724">
    <property type="entry name" value="PHP14-like"/>
    <property type="match status" value="1"/>
</dbReference>
<comment type="caution">
    <text evidence="8">The sequence shown here is derived from an EMBL/GenBank/DDBJ whole genome shotgun (WGS) entry which is preliminary data.</text>
</comment>
<evidence type="ECO:0000256" key="6">
    <source>
        <dbReference type="PIRSR" id="PIRSR607702-2"/>
    </source>
</evidence>
<evidence type="ECO:0000256" key="3">
    <source>
        <dbReference type="ARBA" id="ARBA00022782"/>
    </source>
</evidence>
<dbReference type="PANTHER" id="PTHR12258:SF5">
    <property type="entry name" value="BCDNA.GH02250-RELATED"/>
    <property type="match status" value="1"/>
</dbReference>
<evidence type="ECO:0000256" key="4">
    <source>
        <dbReference type="ARBA" id="ARBA00022928"/>
    </source>
</evidence>
<dbReference type="EMBL" id="CAJOAX010001086">
    <property type="protein sequence ID" value="CAF3684074.1"/>
    <property type="molecule type" value="Genomic_DNA"/>
</dbReference>
<dbReference type="EMBL" id="CAJNOL010001471">
    <property type="protein sequence ID" value="CAF1365795.1"/>
    <property type="molecule type" value="Genomic_DNA"/>
</dbReference>
<evidence type="ECO:0000313" key="13">
    <source>
        <dbReference type="EMBL" id="CAF1370204.1"/>
    </source>
</evidence>
<dbReference type="EMBL" id="CAJNOH010000859">
    <property type="protein sequence ID" value="CAF1137748.1"/>
    <property type="molecule type" value="Genomic_DNA"/>
</dbReference>
<feature type="active site" description="Proton acceptor" evidence="5">
    <location>
        <position position="90"/>
    </location>
</feature>
<dbReference type="OrthoDB" id="10249612at2759"/>
<accession>A0A814RTL6</accession>
<dbReference type="InterPro" id="IPR038596">
    <property type="entry name" value="Janus_sf"/>
</dbReference>
<keyword evidence="4" id="KW-0726">Sexual differentiation</keyword>
<dbReference type="GO" id="GO:0007548">
    <property type="term" value="P:sex differentiation"/>
    <property type="evidence" value="ECO:0007669"/>
    <property type="project" value="UniProtKB-KW"/>
</dbReference>
<evidence type="ECO:0000313" key="17">
    <source>
        <dbReference type="Proteomes" id="UP000663854"/>
    </source>
</evidence>
<keyword evidence="18" id="KW-1185">Reference proteome</keyword>
<dbReference type="Proteomes" id="UP000663870">
    <property type="component" value="Unassembled WGS sequence"/>
</dbReference>
<protein>
    <recommendedName>
        <fullName evidence="19">Sex-regulated protein janus-A</fullName>
    </recommendedName>
</protein>
<feature type="binding site" evidence="6">
    <location>
        <position position="61"/>
    </location>
    <ligand>
        <name>substrate</name>
    </ligand>
</feature>
<dbReference type="Proteomes" id="UP000663874">
    <property type="component" value="Unassembled WGS sequence"/>
</dbReference>
<dbReference type="Proteomes" id="UP000663823">
    <property type="component" value="Unassembled WGS sequence"/>
</dbReference>
<dbReference type="GO" id="GO:0005829">
    <property type="term" value="C:cytosol"/>
    <property type="evidence" value="ECO:0007669"/>
    <property type="project" value="TreeGrafter"/>
</dbReference>
<dbReference type="EMBL" id="CAJNOO010001927">
    <property type="protein sequence ID" value="CAF1216025.1"/>
    <property type="molecule type" value="Genomic_DNA"/>
</dbReference>
<evidence type="ECO:0000313" key="10">
    <source>
        <dbReference type="EMBL" id="CAF1160523.1"/>
    </source>
</evidence>
<dbReference type="EMBL" id="CAJNOL010001493">
    <property type="protein sequence ID" value="CAF1370204.1"/>
    <property type="molecule type" value="Genomic_DNA"/>
</dbReference>
<name>A0A814RTL6_9BILA</name>
<gene>
    <name evidence="15" type="ORF">FNK824_LOCUS10569</name>
    <name evidence="16" type="ORF">JBS370_LOCUS17873</name>
    <name evidence="12" type="ORF">JXQ802_LOCUS32874</name>
    <name evidence="13" type="ORF">JXQ802_LOCUS33109</name>
    <name evidence="14" type="ORF">OTI717_LOCUS11424</name>
    <name evidence="8" type="ORF">PYM288_LOCUS21547</name>
    <name evidence="9" type="ORF">PYM288_LOCUS21672</name>
    <name evidence="11" type="ORF">RFH988_LOCUS25381</name>
    <name evidence="10" type="ORF">SEV965_LOCUS18947</name>
    <name evidence="7" type="ORF">ZHD862_LOCUS17145</name>
</gene>
<evidence type="ECO:0000313" key="12">
    <source>
        <dbReference type="EMBL" id="CAF1365795.1"/>
    </source>
</evidence>
<dbReference type="InterPro" id="IPR007702">
    <property type="entry name" value="Janus"/>
</dbReference>
<dbReference type="Gene3D" id="3.50.20.20">
    <property type="entry name" value="Janus/Ocnus"/>
    <property type="match status" value="1"/>
</dbReference>
<evidence type="ECO:0000313" key="9">
    <source>
        <dbReference type="EMBL" id="CAF1140315.1"/>
    </source>
</evidence>
<dbReference type="AlphaFoldDB" id="A0A814RTL6"/>
<dbReference type="EMBL" id="CAJNOH010000872">
    <property type="protein sequence ID" value="CAF1140315.1"/>
    <property type="molecule type" value="Genomic_DNA"/>
</dbReference>
<dbReference type="Proteomes" id="UP000663889">
    <property type="component" value="Unassembled WGS sequence"/>
</dbReference>
<keyword evidence="3" id="KW-0221">Differentiation</keyword>
<dbReference type="EMBL" id="CAJOBE010001190">
    <property type="protein sequence ID" value="CAF3722636.1"/>
    <property type="molecule type" value="Genomic_DNA"/>
</dbReference>
<evidence type="ECO:0000313" key="15">
    <source>
        <dbReference type="EMBL" id="CAF3722636.1"/>
    </source>
</evidence>
<proteinExistence type="inferred from homology"/>
<dbReference type="Pfam" id="PF05005">
    <property type="entry name" value="Ocnus"/>
    <property type="match status" value="1"/>
</dbReference>
<dbReference type="Proteomes" id="UP000663882">
    <property type="component" value="Unassembled WGS sequence"/>
</dbReference>
<dbReference type="Proteomes" id="UP000663864">
    <property type="component" value="Unassembled WGS sequence"/>
</dbReference>
<organism evidence="8 17">
    <name type="scientific">Rotaria sordida</name>
    <dbReference type="NCBI Taxonomy" id="392033"/>
    <lineage>
        <taxon>Eukaryota</taxon>
        <taxon>Metazoa</taxon>
        <taxon>Spiralia</taxon>
        <taxon>Gnathifera</taxon>
        <taxon>Rotifera</taxon>
        <taxon>Eurotatoria</taxon>
        <taxon>Bdelloidea</taxon>
        <taxon>Philodinida</taxon>
        <taxon>Philodinidae</taxon>
        <taxon>Rotaria</taxon>
    </lineage>
</organism>
<evidence type="ECO:0000256" key="5">
    <source>
        <dbReference type="PIRSR" id="PIRSR607702-1"/>
    </source>
</evidence>
<dbReference type="Proteomes" id="UP000663836">
    <property type="component" value="Unassembled WGS sequence"/>
</dbReference>
<comment type="function">
    <text evidence="1">JanA and janB regulate somatic sex differentiation.</text>
</comment>
<evidence type="ECO:0000256" key="2">
    <source>
        <dbReference type="ARBA" id="ARBA00010971"/>
    </source>
</evidence>
<sequence>MSSSTSRRLSLRRNSNELLQHAKRLQEKYILHPYWTNTSMGKIDNISHVPDVNIAEAGCCKYLLIEVRDSGATYGQSKFVVRGDASCAHHADVLQNIQNEIDENSLTLDCKGGGRIQVDPGTRSISVYGSSQEFGEADHVKTVEILKKTYPQWTIEIMDEEY</sequence>
<dbReference type="EMBL" id="CAJNOU010001155">
    <property type="protein sequence ID" value="CAF1160523.1"/>
    <property type="molecule type" value="Genomic_DNA"/>
</dbReference>
<dbReference type="EMBL" id="CAJNOT010000840">
    <property type="protein sequence ID" value="CAF1092041.1"/>
    <property type="molecule type" value="Genomic_DNA"/>
</dbReference>
<comment type="similarity">
    <text evidence="2">Belongs to the janus family.</text>
</comment>
<evidence type="ECO:0000313" key="16">
    <source>
        <dbReference type="EMBL" id="CAF3844671.1"/>
    </source>
</evidence>
<evidence type="ECO:0000313" key="8">
    <source>
        <dbReference type="EMBL" id="CAF1137748.1"/>
    </source>
</evidence>
<dbReference type="GO" id="GO:0030154">
    <property type="term" value="P:cell differentiation"/>
    <property type="evidence" value="ECO:0007669"/>
    <property type="project" value="UniProtKB-KW"/>
</dbReference>